<protein>
    <submittedName>
        <fullName evidence="5">Diguanylate cyclase</fullName>
    </submittedName>
</protein>
<organism evidence="5 6">
    <name type="scientific">Gibbsiella quercinecans</name>
    <dbReference type="NCBI Taxonomy" id="929813"/>
    <lineage>
        <taxon>Bacteria</taxon>
        <taxon>Pseudomonadati</taxon>
        <taxon>Pseudomonadota</taxon>
        <taxon>Gammaproteobacteria</taxon>
        <taxon>Enterobacterales</taxon>
        <taxon>Yersiniaceae</taxon>
        <taxon>Gibbsiella</taxon>
    </lineage>
</organism>
<evidence type="ECO:0000259" key="1">
    <source>
        <dbReference type="PROSITE" id="PS50112"/>
    </source>
</evidence>
<dbReference type="PROSITE" id="PS50883">
    <property type="entry name" value="EAL"/>
    <property type="match status" value="1"/>
</dbReference>
<accession>A0A250B5N2</accession>
<dbReference type="InterPro" id="IPR000700">
    <property type="entry name" value="PAS-assoc_C"/>
</dbReference>
<dbReference type="PROSITE" id="PS50887">
    <property type="entry name" value="GGDEF"/>
    <property type="match status" value="1"/>
</dbReference>
<gene>
    <name evidence="5" type="ORF">AWC35_19910</name>
</gene>
<reference evidence="5 6" key="1">
    <citation type="submission" date="2016-01" db="EMBL/GenBank/DDBJ databases">
        <authorList>
            <person name="Oliw E.H."/>
        </authorList>
    </citation>
    <scope>NUCLEOTIDE SEQUENCE [LARGE SCALE GENOMIC DNA]</scope>
    <source>
        <strain evidence="5 6">FRB97</strain>
    </source>
</reference>
<dbReference type="CDD" id="cd01948">
    <property type="entry name" value="EAL"/>
    <property type="match status" value="1"/>
</dbReference>
<dbReference type="RefSeq" id="WP_095848007.1">
    <property type="nucleotide sequence ID" value="NZ_CP014136.1"/>
</dbReference>
<evidence type="ECO:0000259" key="4">
    <source>
        <dbReference type="PROSITE" id="PS50887"/>
    </source>
</evidence>
<dbReference type="EMBL" id="CP014136">
    <property type="protein sequence ID" value="ATA21421.1"/>
    <property type="molecule type" value="Genomic_DNA"/>
</dbReference>
<dbReference type="InterPro" id="IPR000160">
    <property type="entry name" value="GGDEF_dom"/>
</dbReference>
<dbReference type="Pfam" id="PF00990">
    <property type="entry name" value="GGDEF"/>
    <property type="match status" value="1"/>
</dbReference>
<feature type="domain" description="PAC" evidence="2">
    <location>
        <begin position="82"/>
        <end position="134"/>
    </location>
</feature>
<dbReference type="PANTHER" id="PTHR44757:SF2">
    <property type="entry name" value="BIOFILM ARCHITECTURE MAINTENANCE PROTEIN MBAA"/>
    <property type="match status" value="1"/>
</dbReference>
<dbReference type="InterPro" id="IPR029787">
    <property type="entry name" value="Nucleotide_cyclase"/>
</dbReference>
<dbReference type="Gene3D" id="3.30.450.20">
    <property type="entry name" value="PAS domain"/>
    <property type="match status" value="1"/>
</dbReference>
<dbReference type="AlphaFoldDB" id="A0A250B5N2"/>
<proteinExistence type="predicted"/>
<dbReference type="KEGG" id="gqu:AWC35_19910"/>
<dbReference type="Gene3D" id="3.20.20.450">
    <property type="entry name" value="EAL domain"/>
    <property type="match status" value="1"/>
</dbReference>
<dbReference type="Proteomes" id="UP000217182">
    <property type="component" value="Chromosome"/>
</dbReference>
<evidence type="ECO:0000259" key="3">
    <source>
        <dbReference type="PROSITE" id="PS50883"/>
    </source>
</evidence>
<evidence type="ECO:0000259" key="2">
    <source>
        <dbReference type="PROSITE" id="PS50113"/>
    </source>
</evidence>
<dbReference type="PROSITE" id="PS50112">
    <property type="entry name" value="PAS"/>
    <property type="match status" value="1"/>
</dbReference>
<sequence>MGHLGLSDLSYRHFVENVKDYAIYMLNPDGTIASWNLGAQKAKGYTSEEIVGQFFGIFYSESEQRAGVPEKNLAVARLNGKFEGEGWRYRKDSSRFWSHVMIDTIYDGEGTLLGFAKITRDISEQKQMNDRMHYMARYDSLTELPNRLEFFTVVEKMLAEAPERNIAICTIDVDKFKEINDREGHHTGDLLLQQTASRIRQTLSGDEIVARFGGDEFVAAKPFSDKRELETFVRRLYSCFAGHRAFAQTELVVNASIGVSVYPDDATEINTLIGNSDLAMYRAKHNINEKICYYVVEMDEKTRQRNQIAADIRTGLQQEQFYINYHEKYSLKDGTVTGYEALLRWNHPRLGPVLPEVFIVIAEESGAIISLGYWVIEHVCREALNNKVDKKISVNISPVQLRDPVFIDKVREILMRTAYPPTLLEFEVTETAFITNKQLAFNLLHQLQKMGISIALDDFGTGYSSLSMLRDFNFDVIKLDRSFVSNVESNFQTRSFVRAMVTLSHSLKTPVVAEGVETREQLRILEEEGCQEIQGFLFGQPVGIEDLRK</sequence>
<feature type="domain" description="GGDEF" evidence="4">
    <location>
        <begin position="164"/>
        <end position="296"/>
    </location>
</feature>
<dbReference type="PANTHER" id="PTHR44757">
    <property type="entry name" value="DIGUANYLATE CYCLASE DGCP"/>
    <property type="match status" value="1"/>
</dbReference>
<dbReference type="NCBIfam" id="TIGR00254">
    <property type="entry name" value="GGDEF"/>
    <property type="match status" value="1"/>
</dbReference>
<evidence type="ECO:0000313" key="6">
    <source>
        <dbReference type="Proteomes" id="UP000217182"/>
    </source>
</evidence>
<dbReference type="OrthoDB" id="9804951at2"/>
<dbReference type="SUPFAM" id="SSF55785">
    <property type="entry name" value="PYP-like sensor domain (PAS domain)"/>
    <property type="match status" value="1"/>
</dbReference>
<dbReference type="CDD" id="cd00130">
    <property type="entry name" value="PAS"/>
    <property type="match status" value="1"/>
</dbReference>
<dbReference type="Pfam" id="PF00563">
    <property type="entry name" value="EAL"/>
    <property type="match status" value="1"/>
</dbReference>
<dbReference type="CDD" id="cd01949">
    <property type="entry name" value="GGDEF"/>
    <property type="match status" value="1"/>
</dbReference>
<dbReference type="SUPFAM" id="SSF141868">
    <property type="entry name" value="EAL domain-like"/>
    <property type="match status" value="1"/>
</dbReference>
<dbReference type="InterPro" id="IPR043128">
    <property type="entry name" value="Rev_trsase/Diguanyl_cyclase"/>
</dbReference>
<keyword evidence="6" id="KW-1185">Reference proteome</keyword>
<dbReference type="PROSITE" id="PS50113">
    <property type="entry name" value="PAC"/>
    <property type="match status" value="1"/>
</dbReference>
<feature type="domain" description="EAL" evidence="3">
    <location>
        <begin position="305"/>
        <end position="549"/>
    </location>
</feature>
<feature type="domain" description="PAS" evidence="1">
    <location>
        <begin position="7"/>
        <end position="53"/>
    </location>
</feature>
<dbReference type="InterPro" id="IPR035919">
    <property type="entry name" value="EAL_sf"/>
</dbReference>
<dbReference type="Pfam" id="PF13426">
    <property type="entry name" value="PAS_9"/>
    <property type="match status" value="1"/>
</dbReference>
<dbReference type="InterPro" id="IPR035965">
    <property type="entry name" value="PAS-like_dom_sf"/>
</dbReference>
<dbReference type="InterPro" id="IPR000014">
    <property type="entry name" value="PAS"/>
</dbReference>
<evidence type="ECO:0000313" key="5">
    <source>
        <dbReference type="EMBL" id="ATA21421.1"/>
    </source>
</evidence>
<dbReference type="InterPro" id="IPR052155">
    <property type="entry name" value="Biofilm_reg_signaling"/>
</dbReference>
<dbReference type="SMART" id="SM00267">
    <property type="entry name" value="GGDEF"/>
    <property type="match status" value="1"/>
</dbReference>
<dbReference type="Gene3D" id="3.30.70.270">
    <property type="match status" value="1"/>
</dbReference>
<dbReference type="SUPFAM" id="SSF55073">
    <property type="entry name" value="Nucleotide cyclase"/>
    <property type="match status" value="1"/>
</dbReference>
<name>A0A250B5N2_9GAMM</name>
<dbReference type="SMART" id="SM00052">
    <property type="entry name" value="EAL"/>
    <property type="match status" value="1"/>
</dbReference>
<dbReference type="NCBIfam" id="TIGR00229">
    <property type="entry name" value="sensory_box"/>
    <property type="match status" value="1"/>
</dbReference>
<dbReference type="InterPro" id="IPR001633">
    <property type="entry name" value="EAL_dom"/>
</dbReference>